<reference evidence="2 3" key="1">
    <citation type="submission" date="2018-03" db="EMBL/GenBank/DDBJ databases">
        <title>Aeromonas veronii whole genome sequencing and analysis.</title>
        <authorList>
            <person name="Xie H."/>
            <person name="Liu T."/>
            <person name="Wang K."/>
        </authorList>
    </citation>
    <scope>NUCLEOTIDE SEQUENCE [LARGE SCALE GENOMIC DNA]</scope>
    <source>
        <strain evidence="2 3">XH.VA.1</strain>
    </source>
</reference>
<protein>
    <submittedName>
        <fullName evidence="2">Uncharacterized protein</fullName>
    </submittedName>
</protein>
<accession>A0A2T4N031</accession>
<sequence length="216" mass="23611">MDNKNNNKIIEMILELLKKLFGKWSDFGQTKESLEPGPVIKNLAGVSALLGDLSLAHAKDGDFVSAYIAKNNQVALDAIHSNISSLNGSISIDELKTKIVNDIKVSIADVGKTGFSKEGFSDYKNHDQQKILTAIDDINGYTMSKIDKNVWGVNTALVSGILAEVAEMSKAELSKSPLTPAQKMGVDPSPEMSNEQEKSIDIVIERKKEQEKEFSL</sequence>
<dbReference type="AlphaFoldDB" id="A0A2T4N031"/>
<comment type="caution">
    <text evidence="2">The sequence shown here is derived from an EMBL/GenBank/DDBJ whole genome shotgun (WGS) entry which is preliminary data.</text>
</comment>
<proteinExistence type="predicted"/>
<name>A0A2T4N031_AERVE</name>
<dbReference type="RefSeq" id="WP_107684035.1">
    <property type="nucleotide sequence ID" value="NZ_PZKL01000037.1"/>
</dbReference>
<dbReference type="Proteomes" id="UP000241986">
    <property type="component" value="Unassembled WGS sequence"/>
</dbReference>
<evidence type="ECO:0000313" key="3">
    <source>
        <dbReference type="Proteomes" id="UP000241986"/>
    </source>
</evidence>
<dbReference type="EMBL" id="PZKL01000037">
    <property type="protein sequence ID" value="PTH80152.1"/>
    <property type="molecule type" value="Genomic_DNA"/>
</dbReference>
<evidence type="ECO:0000313" key="2">
    <source>
        <dbReference type="EMBL" id="PTH80152.1"/>
    </source>
</evidence>
<feature type="region of interest" description="Disordered" evidence="1">
    <location>
        <begin position="173"/>
        <end position="197"/>
    </location>
</feature>
<gene>
    <name evidence="2" type="ORF">DAA48_16485</name>
</gene>
<organism evidence="2 3">
    <name type="scientific">Aeromonas veronii</name>
    <dbReference type="NCBI Taxonomy" id="654"/>
    <lineage>
        <taxon>Bacteria</taxon>
        <taxon>Pseudomonadati</taxon>
        <taxon>Pseudomonadota</taxon>
        <taxon>Gammaproteobacteria</taxon>
        <taxon>Aeromonadales</taxon>
        <taxon>Aeromonadaceae</taxon>
        <taxon>Aeromonas</taxon>
    </lineage>
</organism>
<evidence type="ECO:0000256" key="1">
    <source>
        <dbReference type="SAM" id="MobiDB-lite"/>
    </source>
</evidence>